<evidence type="ECO:0000256" key="8">
    <source>
        <dbReference type="ARBA" id="ARBA00051696"/>
    </source>
</evidence>
<organism evidence="13 14">
    <name type="scientific">Roseinatronobacter thiooxidans</name>
    <dbReference type="NCBI Taxonomy" id="121821"/>
    <lineage>
        <taxon>Bacteria</taxon>
        <taxon>Pseudomonadati</taxon>
        <taxon>Pseudomonadota</taxon>
        <taxon>Alphaproteobacteria</taxon>
        <taxon>Rhodobacterales</taxon>
        <taxon>Paracoccaceae</taxon>
        <taxon>Roseinatronobacter</taxon>
    </lineage>
</organism>
<dbReference type="FunFam" id="2.40.37.20:FF:000001">
    <property type="entry name" value="D-3-hydroxyaspartate aldolase"/>
    <property type="match status" value="1"/>
</dbReference>
<dbReference type="AlphaFoldDB" id="A0A2W7QDD4"/>
<keyword evidence="5" id="KW-0460">Magnesium</keyword>
<dbReference type="InterPro" id="IPR042208">
    <property type="entry name" value="D-ser_dehydrat-like_sf"/>
</dbReference>
<dbReference type="GO" id="GO:0008721">
    <property type="term" value="F:D-serine ammonia-lyase activity"/>
    <property type="evidence" value="ECO:0007669"/>
    <property type="project" value="TreeGrafter"/>
</dbReference>
<evidence type="ECO:0000256" key="4">
    <source>
        <dbReference type="ARBA" id="ARBA00011738"/>
    </source>
</evidence>
<dbReference type="InterPro" id="IPR001608">
    <property type="entry name" value="Ala_racemase_N"/>
</dbReference>
<evidence type="ECO:0000313" key="14">
    <source>
        <dbReference type="Proteomes" id="UP000249364"/>
    </source>
</evidence>
<dbReference type="SUPFAM" id="SSF51419">
    <property type="entry name" value="PLP-binding barrel"/>
    <property type="match status" value="1"/>
</dbReference>
<evidence type="ECO:0000256" key="7">
    <source>
        <dbReference type="ARBA" id="ARBA00023239"/>
    </source>
</evidence>
<keyword evidence="6" id="KW-0663">Pyridoxal phosphate</keyword>
<accession>A0A2W7QDD4</accession>
<comment type="cofactor">
    <cofactor evidence="2">
        <name>Mg(2+)</name>
        <dbReference type="ChEBI" id="CHEBI:18420"/>
    </cofactor>
</comment>
<comment type="cofactor">
    <cofactor evidence="1">
        <name>pyridoxal 5'-phosphate</name>
        <dbReference type="ChEBI" id="CHEBI:597326"/>
    </cofactor>
</comment>
<dbReference type="Gene3D" id="2.40.37.20">
    <property type="entry name" value="D-serine dehydratase-like domain"/>
    <property type="match status" value="1"/>
</dbReference>
<comment type="caution">
    <text evidence="13">The sequence shown here is derived from an EMBL/GenBank/DDBJ whole genome shotgun (WGS) entry which is preliminary data.</text>
</comment>
<dbReference type="Pfam" id="PF01168">
    <property type="entry name" value="Ala_racemase_N"/>
    <property type="match status" value="1"/>
</dbReference>
<dbReference type="Pfam" id="PF14031">
    <property type="entry name" value="D-ser_dehydrat"/>
    <property type="match status" value="1"/>
</dbReference>
<evidence type="ECO:0000256" key="2">
    <source>
        <dbReference type="ARBA" id="ARBA00001946"/>
    </source>
</evidence>
<evidence type="ECO:0000256" key="1">
    <source>
        <dbReference type="ARBA" id="ARBA00001933"/>
    </source>
</evidence>
<evidence type="ECO:0000256" key="5">
    <source>
        <dbReference type="ARBA" id="ARBA00022842"/>
    </source>
</evidence>
<dbReference type="CDD" id="cd06819">
    <property type="entry name" value="PLPDE_III_LS_D-TA"/>
    <property type="match status" value="1"/>
</dbReference>
<evidence type="ECO:0000256" key="10">
    <source>
        <dbReference type="ARBA" id="ARBA00066951"/>
    </source>
</evidence>
<keyword evidence="14" id="KW-1185">Reference proteome</keyword>
<keyword evidence="7" id="KW-0456">Lyase</keyword>
<comment type="catalytic activity">
    <reaction evidence="9">
        <text>(3R)-3-hydroxy-D-aspartate = glyoxylate + glycine</text>
        <dbReference type="Rhea" id="RHEA:27938"/>
        <dbReference type="ChEBI" id="CHEBI:36655"/>
        <dbReference type="ChEBI" id="CHEBI:57305"/>
        <dbReference type="ChEBI" id="CHEBI:60898"/>
        <dbReference type="EC" id="4.1.3.41"/>
    </reaction>
</comment>
<sequence>MNAPTKFDGLEVGYDVPALPGMNEGDIQTPCLILDLDALERNIRKMGDYAKAHGMRHRVHGKMHKSVDVAKLQESLGGACGVCCQKVSEAEVFARGGIKDVLVSNQVRDPAKIDRLARMPLLGARTICCVDDPANVADLSEAATRHGTQIECLVEIDCGAGRCGVTTTPAVVEIARAIDAAPGLKFAGLQAYQGAMQHMDSYEDRKAKIALAVAQVKDAVDTLKAEGLDCDIVGGGGTGSYYFESTSGVYNELQCGSYAFMDADYGRILDKDGKRIDQGEWENALFILTSVMSRAKPGKAIVDAGLKAQSVDSGLPVIFGRTDVTYVKCSDEHGVVEDLGNVLQVNDKLRLVPGHCDPTCNVHDWYVGVRGGKVETLWPVSARGKAY</sequence>
<gene>
    <name evidence="13" type="ORF">LY56_01213</name>
</gene>
<dbReference type="GO" id="GO:0036088">
    <property type="term" value="P:D-serine catabolic process"/>
    <property type="evidence" value="ECO:0007669"/>
    <property type="project" value="TreeGrafter"/>
</dbReference>
<comment type="similarity">
    <text evidence="3">Belongs to the DSD1 family.</text>
</comment>
<dbReference type="InterPro" id="IPR051466">
    <property type="entry name" value="D-amino_acid_metab_enzyme"/>
</dbReference>
<dbReference type="FunFam" id="3.20.20.10:FF:000026">
    <property type="entry name" value="D-threonine aldolase"/>
    <property type="match status" value="1"/>
</dbReference>
<reference evidence="13 14" key="1">
    <citation type="submission" date="2018-06" db="EMBL/GenBank/DDBJ databases">
        <title>Genomic Encyclopedia of Archaeal and Bacterial Type Strains, Phase II (KMG-II): from individual species to whole genera.</title>
        <authorList>
            <person name="Goeker M."/>
        </authorList>
    </citation>
    <scope>NUCLEOTIDE SEQUENCE [LARGE SCALE GENOMIC DNA]</scope>
    <source>
        <strain evidence="13 14">DSM 13087</strain>
    </source>
</reference>
<dbReference type="PANTHER" id="PTHR28004:SF2">
    <property type="entry name" value="D-SERINE DEHYDRATASE"/>
    <property type="match status" value="1"/>
</dbReference>
<evidence type="ECO:0000256" key="11">
    <source>
        <dbReference type="ARBA" id="ARBA00073782"/>
    </source>
</evidence>
<dbReference type="STRING" id="121821.GCA_001870675_01871"/>
<dbReference type="InterPro" id="IPR054854">
    <property type="entry name" value="HdxyAspAldBhcC"/>
</dbReference>
<dbReference type="Proteomes" id="UP000249364">
    <property type="component" value="Unassembled WGS sequence"/>
</dbReference>
<evidence type="ECO:0000256" key="3">
    <source>
        <dbReference type="ARBA" id="ARBA00005323"/>
    </source>
</evidence>
<dbReference type="InterPro" id="IPR026956">
    <property type="entry name" value="D-ser_dehydrat-like_dom"/>
</dbReference>
<feature type="domain" description="D-serine dehydratase-like" evidence="12">
    <location>
        <begin position="284"/>
        <end position="370"/>
    </location>
</feature>
<name>A0A2W7QDD4_9RHOB</name>
<comment type="catalytic activity">
    <reaction evidence="8">
        <text>(3S)-3-hydroxy-D-aspartate = glyoxylate + glycine</text>
        <dbReference type="Rhea" id="RHEA:27934"/>
        <dbReference type="ChEBI" id="CHEBI:36655"/>
        <dbReference type="ChEBI" id="CHEBI:57305"/>
        <dbReference type="ChEBI" id="CHEBI:60894"/>
        <dbReference type="EC" id="4.1.3.41"/>
    </reaction>
    <physiologicalReaction direction="right-to-left" evidence="8">
        <dbReference type="Rhea" id="RHEA:27936"/>
    </physiologicalReaction>
</comment>
<proteinExistence type="inferred from homology"/>
<dbReference type="EC" id="4.1.3.41" evidence="10"/>
<dbReference type="InterPro" id="IPR029066">
    <property type="entry name" value="PLP-binding_barrel"/>
</dbReference>
<protein>
    <recommendedName>
        <fullName evidence="11">3-hydroxy-D-aspartate aldolase</fullName>
        <ecNumber evidence="10">4.1.3.41</ecNumber>
    </recommendedName>
</protein>
<evidence type="ECO:0000259" key="12">
    <source>
        <dbReference type="SMART" id="SM01119"/>
    </source>
</evidence>
<evidence type="ECO:0000313" key="13">
    <source>
        <dbReference type="EMBL" id="PZX46241.1"/>
    </source>
</evidence>
<dbReference type="GO" id="GO:0030170">
    <property type="term" value="F:pyridoxal phosphate binding"/>
    <property type="evidence" value="ECO:0007669"/>
    <property type="project" value="UniProtKB-ARBA"/>
</dbReference>
<dbReference type="Gene3D" id="3.20.20.10">
    <property type="entry name" value="Alanine racemase"/>
    <property type="match status" value="1"/>
</dbReference>
<dbReference type="EMBL" id="QKZQ01000004">
    <property type="protein sequence ID" value="PZX46241.1"/>
    <property type="molecule type" value="Genomic_DNA"/>
</dbReference>
<evidence type="ECO:0000256" key="9">
    <source>
        <dbReference type="ARBA" id="ARBA00052618"/>
    </source>
</evidence>
<dbReference type="SMART" id="SM01119">
    <property type="entry name" value="D-ser_dehydrat"/>
    <property type="match status" value="1"/>
</dbReference>
<dbReference type="PANTHER" id="PTHR28004">
    <property type="entry name" value="ZGC:162816-RELATED"/>
    <property type="match status" value="1"/>
</dbReference>
<dbReference type="GO" id="GO:0016833">
    <property type="term" value="F:oxo-acid-lyase activity"/>
    <property type="evidence" value="ECO:0007669"/>
    <property type="project" value="UniProtKB-ARBA"/>
</dbReference>
<dbReference type="RefSeq" id="WP_071468591.1">
    <property type="nucleotide sequence ID" value="NZ_MEHT01000007.1"/>
</dbReference>
<dbReference type="OrthoDB" id="9772497at2"/>
<evidence type="ECO:0000256" key="6">
    <source>
        <dbReference type="ARBA" id="ARBA00022898"/>
    </source>
</evidence>
<dbReference type="NCBIfam" id="NF045642">
    <property type="entry name" value="HdxyAspAldBhcC"/>
    <property type="match status" value="1"/>
</dbReference>
<comment type="subunit">
    <text evidence="4">Homodimer.</text>
</comment>